<accession>A0A812AL52</accession>
<feature type="compositionally biased region" description="Polar residues" evidence="1">
    <location>
        <begin position="129"/>
        <end position="155"/>
    </location>
</feature>
<evidence type="ECO:0000313" key="3">
    <source>
        <dbReference type="Proteomes" id="UP000597762"/>
    </source>
</evidence>
<feature type="region of interest" description="Disordered" evidence="1">
    <location>
        <begin position="225"/>
        <end position="263"/>
    </location>
</feature>
<dbReference type="AlphaFoldDB" id="A0A812AL52"/>
<reference evidence="2" key="1">
    <citation type="submission" date="2021-01" db="EMBL/GenBank/DDBJ databases">
        <authorList>
            <person name="Li R."/>
            <person name="Bekaert M."/>
        </authorList>
    </citation>
    <scope>NUCLEOTIDE SEQUENCE</scope>
    <source>
        <strain evidence="2">Farmed</strain>
    </source>
</reference>
<proteinExistence type="predicted"/>
<feature type="region of interest" description="Disordered" evidence="1">
    <location>
        <begin position="51"/>
        <end position="176"/>
    </location>
</feature>
<evidence type="ECO:0000313" key="2">
    <source>
        <dbReference type="EMBL" id="CAE1139198.1"/>
    </source>
</evidence>
<dbReference type="Proteomes" id="UP000597762">
    <property type="component" value="Unassembled WGS sequence"/>
</dbReference>
<sequence>MESPALEPPAISTMQEAQEIFPANRKMECPEMMEPLRSATVECPQNVDSLMAPTVEESSKTSEEECQKDEADISMSATTQEHDQSLDSSTSACEIYPMEATCESKSSNGTEPSEETVMDASGDMDPENNVESFDQNEIKQPSGSSFETASVPSMDSSEETRQDAENQGFTANECYQAEPIQTPTVAYQESILELPISTTIEYSDNVEMSKTVTVPVQTIYPILQRKECPESLEEDSEFDREENTEIPMVPSPENELPSEGQVS</sequence>
<comment type="caution">
    <text evidence="2">The sequence shown here is derived from an EMBL/GenBank/DDBJ whole genome shotgun (WGS) entry which is preliminary data.</text>
</comment>
<dbReference type="EMBL" id="CAHIKZ030000005">
    <property type="protein sequence ID" value="CAE1139198.1"/>
    <property type="molecule type" value="Genomic_DNA"/>
</dbReference>
<evidence type="ECO:0000256" key="1">
    <source>
        <dbReference type="SAM" id="MobiDB-lite"/>
    </source>
</evidence>
<organism evidence="2 3">
    <name type="scientific">Acanthosepion pharaonis</name>
    <name type="common">Pharaoh cuttlefish</name>
    <name type="synonym">Sepia pharaonis</name>
    <dbReference type="NCBI Taxonomy" id="158019"/>
    <lineage>
        <taxon>Eukaryota</taxon>
        <taxon>Metazoa</taxon>
        <taxon>Spiralia</taxon>
        <taxon>Lophotrochozoa</taxon>
        <taxon>Mollusca</taxon>
        <taxon>Cephalopoda</taxon>
        <taxon>Coleoidea</taxon>
        <taxon>Decapodiformes</taxon>
        <taxon>Sepiida</taxon>
        <taxon>Sepiina</taxon>
        <taxon>Sepiidae</taxon>
        <taxon>Acanthosepion</taxon>
    </lineage>
</organism>
<feature type="compositionally biased region" description="Acidic residues" evidence="1">
    <location>
        <begin position="112"/>
        <end position="128"/>
    </location>
</feature>
<protein>
    <submittedName>
        <fullName evidence="2">Uncharacterized protein</fullName>
    </submittedName>
</protein>
<keyword evidence="3" id="KW-1185">Reference proteome</keyword>
<feature type="compositionally biased region" description="Acidic residues" evidence="1">
    <location>
        <begin position="230"/>
        <end position="244"/>
    </location>
</feature>
<name>A0A812AL52_ACAPH</name>
<gene>
    <name evidence="2" type="ORF">SPHA_355</name>
</gene>
<feature type="compositionally biased region" description="Basic and acidic residues" evidence="1">
    <location>
        <begin position="57"/>
        <end position="71"/>
    </location>
</feature>